<accession>A0A318L0R1</accession>
<dbReference type="InterPro" id="IPR040869">
    <property type="entry name" value="CNP_C"/>
</dbReference>
<dbReference type="PANTHER" id="PTHR42988">
    <property type="entry name" value="PHOSPHOHYDROLASE"/>
    <property type="match status" value="1"/>
</dbReference>
<name>A0A318L0R1_9FIRM</name>
<keyword evidence="1" id="KW-0479">Metal-binding</keyword>
<dbReference type="RefSeq" id="WP_022936451.1">
    <property type="nucleotide sequence ID" value="NZ_CABKRQ010000001.1"/>
</dbReference>
<comment type="caution">
    <text evidence="8">The sequence shown here is derived from an EMBL/GenBank/DDBJ whole genome shotgun (WGS) entry which is preliminary data.</text>
</comment>
<dbReference type="PROSITE" id="PS51257">
    <property type="entry name" value="PROKAR_LIPOPROTEIN"/>
    <property type="match status" value="1"/>
</dbReference>
<dbReference type="PANTHER" id="PTHR42988:SF2">
    <property type="entry name" value="CYCLIC NUCLEOTIDE PHOSPHODIESTERASE CBUA0032-RELATED"/>
    <property type="match status" value="1"/>
</dbReference>
<dbReference type="Pfam" id="PF00149">
    <property type="entry name" value="Metallophos"/>
    <property type="match status" value="1"/>
</dbReference>
<dbReference type="SUPFAM" id="SSF56300">
    <property type="entry name" value="Metallo-dependent phosphatases"/>
    <property type="match status" value="1"/>
</dbReference>
<evidence type="ECO:0000256" key="1">
    <source>
        <dbReference type="ARBA" id="ARBA00022723"/>
    </source>
</evidence>
<feature type="chain" id="PRO_5039301166" evidence="5">
    <location>
        <begin position="21"/>
        <end position="403"/>
    </location>
</feature>
<evidence type="ECO:0000256" key="5">
    <source>
        <dbReference type="SAM" id="SignalP"/>
    </source>
</evidence>
<dbReference type="AlphaFoldDB" id="A0A318L0R1"/>
<comment type="similarity">
    <text evidence="4">Belongs to the cyclic nucleotide phosphodiesterase class-III family.</text>
</comment>
<keyword evidence="2" id="KW-0378">Hydrolase</keyword>
<dbReference type="STRING" id="1034346.GCA_000313565_00143"/>
<protein>
    <submittedName>
        <fullName evidence="8">Calcineurin-like phosphoesterase family protein</fullName>
    </submittedName>
</protein>
<organism evidence="8 9">
    <name type="scientific">Dielma fastidiosa</name>
    <dbReference type="NCBI Taxonomy" id="1034346"/>
    <lineage>
        <taxon>Bacteria</taxon>
        <taxon>Bacillati</taxon>
        <taxon>Bacillota</taxon>
        <taxon>Erysipelotrichia</taxon>
        <taxon>Erysipelotrichales</taxon>
        <taxon>Erysipelotrichaceae</taxon>
        <taxon>Dielma</taxon>
    </lineage>
</organism>
<evidence type="ECO:0000259" key="7">
    <source>
        <dbReference type="Pfam" id="PF17839"/>
    </source>
</evidence>
<evidence type="ECO:0000256" key="3">
    <source>
        <dbReference type="ARBA" id="ARBA00023004"/>
    </source>
</evidence>
<dbReference type="InterPro" id="IPR050884">
    <property type="entry name" value="CNP_phosphodiesterase-III"/>
</dbReference>
<dbReference type="InterPro" id="IPR029052">
    <property type="entry name" value="Metallo-depent_PP-like"/>
</dbReference>
<sequence length="403" mass="45237">MKKLCLGLLCILCGCGSINAVESAAPAHELKLMIASDLHYQKELSSVSASIVGQMVYNDEIADALCETAIENQPEALILLGDLSNVGAYADHERMAAKLARVKAAGVDVYVVPGNHDLQQSSAADFEKIYADFGFNQAFSRDRDSLSYAVKINDDCWLLALDTNEEQMAYGHLSDNTLMWVEKVLKEAEQANAYVLGISHHNLLRHSMQGTENSFMIDKADELANLLLHYGVPLYLSGHRHGRSVQTKTLGHAEITEIVSDMLLNYPNIYGVLDFSTDRTITYEGKELDVSAWAVKQASQDEKLLNFKTYSYDLCAAKAAGMGSTALASKQLDDLDIQAMQTFMEQFYLAYAQGEIYQVREAMLADPAYALWQQNCKGETYQRWIEYVLNNYKENYDRWEIRY</sequence>
<dbReference type="EMBL" id="QJKH01000001">
    <property type="protein sequence ID" value="PXX81535.1"/>
    <property type="molecule type" value="Genomic_DNA"/>
</dbReference>
<dbReference type="GO" id="GO:0046872">
    <property type="term" value="F:metal ion binding"/>
    <property type="evidence" value="ECO:0007669"/>
    <property type="project" value="UniProtKB-KW"/>
</dbReference>
<evidence type="ECO:0000256" key="2">
    <source>
        <dbReference type="ARBA" id="ARBA00022801"/>
    </source>
</evidence>
<dbReference type="InterPro" id="IPR004843">
    <property type="entry name" value="Calcineurin-like_PHP"/>
</dbReference>
<reference evidence="8 9" key="1">
    <citation type="submission" date="2018-05" db="EMBL/GenBank/DDBJ databases">
        <title>Genomic Encyclopedia of Type Strains, Phase IV (KMG-IV): sequencing the most valuable type-strain genomes for metagenomic binning, comparative biology and taxonomic classification.</title>
        <authorList>
            <person name="Goeker M."/>
        </authorList>
    </citation>
    <scope>NUCLEOTIDE SEQUENCE [LARGE SCALE GENOMIC DNA]</scope>
    <source>
        <strain evidence="8 9">JC118</strain>
    </source>
</reference>
<keyword evidence="3" id="KW-0408">Iron</keyword>
<feature type="domain" description="Cyclic nucleotide phosphodiesterase C-terminal" evidence="7">
    <location>
        <begin position="289"/>
        <end position="393"/>
    </location>
</feature>
<evidence type="ECO:0000313" key="8">
    <source>
        <dbReference type="EMBL" id="PXX81535.1"/>
    </source>
</evidence>
<evidence type="ECO:0000259" key="6">
    <source>
        <dbReference type="Pfam" id="PF00149"/>
    </source>
</evidence>
<dbReference type="Pfam" id="PF17839">
    <property type="entry name" value="CNP_C_terminal"/>
    <property type="match status" value="1"/>
</dbReference>
<evidence type="ECO:0000313" key="9">
    <source>
        <dbReference type="Proteomes" id="UP000247612"/>
    </source>
</evidence>
<dbReference type="Proteomes" id="UP000247612">
    <property type="component" value="Unassembled WGS sequence"/>
</dbReference>
<feature type="signal peptide" evidence="5">
    <location>
        <begin position="1"/>
        <end position="20"/>
    </location>
</feature>
<dbReference type="GO" id="GO:0016787">
    <property type="term" value="F:hydrolase activity"/>
    <property type="evidence" value="ECO:0007669"/>
    <property type="project" value="UniProtKB-KW"/>
</dbReference>
<evidence type="ECO:0000256" key="4">
    <source>
        <dbReference type="ARBA" id="ARBA00025742"/>
    </source>
</evidence>
<keyword evidence="9" id="KW-1185">Reference proteome</keyword>
<dbReference type="Gene3D" id="3.60.21.10">
    <property type="match status" value="1"/>
</dbReference>
<dbReference type="Gene3D" id="1.10.246.180">
    <property type="match status" value="1"/>
</dbReference>
<keyword evidence="5" id="KW-0732">Signal</keyword>
<gene>
    <name evidence="8" type="ORF">DES51_101144</name>
</gene>
<feature type="domain" description="Calcineurin-like phosphoesterase" evidence="6">
    <location>
        <begin position="31"/>
        <end position="242"/>
    </location>
</feature>
<proteinExistence type="inferred from homology"/>